<proteinExistence type="predicted"/>
<comment type="caution">
    <text evidence="2">The sequence shown here is derived from an EMBL/GenBank/DDBJ whole genome shotgun (WGS) entry which is preliminary data.</text>
</comment>
<evidence type="ECO:0000256" key="1">
    <source>
        <dbReference type="SAM" id="MobiDB-lite"/>
    </source>
</evidence>
<keyword evidence="3" id="KW-1185">Reference proteome</keyword>
<dbReference type="OrthoDB" id="8904137at2"/>
<gene>
    <name evidence="2" type="ORF">DNK49_19000</name>
</gene>
<feature type="compositionally biased region" description="Basic residues" evidence="1">
    <location>
        <begin position="96"/>
        <end position="106"/>
    </location>
</feature>
<reference evidence="2 3" key="1">
    <citation type="submission" date="2018-06" db="EMBL/GenBank/DDBJ databases">
        <title>Azoarcus communis strain SWub3 genome.</title>
        <authorList>
            <person name="Zorraquino Salvo V."/>
            <person name="Toubiana D."/>
            <person name="Blumwald E."/>
        </authorList>
    </citation>
    <scope>NUCLEOTIDE SEQUENCE [LARGE SCALE GENOMIC DNA]</scope>
    <source>
        <strain evidence="2 3">SWub3</strain>
    </source>
</reference>
<accession>A0A323UR02</accession>
<sequence length="285" mass="31833">MANQWFRLYAEFATDPKVQMMSEADQRRFIMVLCLRCANDDVTLHDEEVAFQLRISDDEWARTKARFLQKGLIHDDNTPTAWERRQFISDSSAERVRRHREKKKKTLQQAGNVTETPPEADTDTEADTEVLKRASTHSDSVGPVIVGQLAQESDASRRAGQICRRLRESGMSDAAVGYLPADTWAQILALRTDDEIVEIAMAKRASRPNQRTGLKYVAPALLEPPQPISAPNARASPGRMSRDESRAIAASTRLSDFRAACAADANRGQNDERTIEAPTAPRQLG</sequence>
<feature type="region of interest" description="Disordered" evidence="1">
    <location>
        <begin position="93"/>
        <end position="126"/>
    </location>
</feature>
<organism evidence="2 3">
    <name type="scientific">Parazoarcus communis SWub3 = DSM 12120</name>
    <dbReference type="NCBI Taxonomy" id="1121029"/>
    <lineage>
        <taxon>Bacteria</taxon>
        <taxon>Pseudomonadati</taxon>
        <taxon>Pseudomonadota</taxon>
        <taxon>Betaproteobacteria</taxon>
        <taxon>Rhodocyclales</taxon>
        <taxon>Zoogloeaceae</taxon>
        <taxon>Parazoarcus</taxon>
    </lineage>
</organism>
<dbReference type="EMBL" id="QKOE01000019">
    <property type="protein sequence ID" value="PZA14934.1"/>
    <property type="molecule type" value="Genomic_DNA"/>
</dbReference>
<dbReference type="Proteomes" id="UP000248259">
    <property type="component" value="Unassembled WGS sequence"/>
</dbReference>
<evidence type="ECO:0000313" key="2">
    <source>
        <dbReference type="EMBL" id="PZA14934.1"/>
    </source>
</evidence>
<dbReference type="RefSeq" id="WP_110528359.1">
    <property type="nucleotide sequence ID" value="NZ_QKOE01000019.1"/>
</dbReference>
<name>A0A323UR02_9RHOO</name>
<feature type="region of interest" description="Disordered" evidence="1">
    <location>
        <begin position="223"/>
        <end position="249"/>
    </location>
</feature>
<evidence type="ECO:0000313" key="3">
    <source>
        <dbReference type="Proteomes" id="UP000248259"/>
    </source>
</evidence>
<protein>
    <recommendedName>
        <fullName evidence="4">DUF1376 domain-containing protein</fullName>
    </recommendedName>
</protein>
<dbReference type="AlphaFoldDB" id="A0A323UR02"/>
<evidence type="ECO:0008006" key="4">
    <source>
        <dbReference type="Google" id="ProtNLM"/>
    </source>
</evidence>
<feature type="region of interest" description="Disordered" evidence="1">
    <location>
        <begin position="264"/>
        <end position="285"/>
    </location>
</feature>